<protein>
    <submittedName>
        <fullName evidence="3">Acetone carboxylase subunit gamma</fullName>
    </submittedName>
</protein>
<dbReference type="EMBL" id="JBHSMP010000025">
    <property type="protein sequence ID" value="MFC5430890.1"/>
    <property type="molecule type" value="Genomic_DNA"/>
</dbReference>
<evidence type="ECO:0000313" key="3">
    <source>
        <dbReference type="EMBL" id="MFC5430890.1"/>
    </source>
</evidence>
<evidence type="ECO:0000256" key="1">
    <source>
        <dbReference type="SAM" id="MobiDB-lite"/>
    </source>
</evidence>
<gene>
    <name evidence="3" type="ORF">ACFPTO_19110</name>
</gene>
<feature type="compositionally biased region" description="Basic residues" evidence="1">
    <location>
        <begin position="134"/>
        <end position="143"/>
    </location>
</feature>
<dbReference type="Pfam" id="PF08882">
    <property type="entry name" value="Acetone_carb_G"/>
    <property type="match status" value="1"/>
</dbReference>
<organism evidence="3 4">
    <name type="scientific">Paraburkholderia denitrificans</name>
    <dbReference type="NCBI Taxonomy" id="694025"/>
    <lineage>
        <taxon>Bacteria</taxon>
        <taxon>Pseudomonadati</taxon>
        <taxon>Pseudomonadota</taxon>
        <taxon>Betaproteobacteria</taxon>
        <taxon>Burkholderiales</taxon>
        <taxon>Burkholderiaceae</taxon>
        <taxon>Paraburkholderia</taxon>
    </lineage>
</organism>
<name>A0ABW0JDH5_9BURK</name>
<comment type="caution">
    <text evidence="3">The sequence shown here is derived from an EMBL/GenBank/DDBJ whole genome shotgun (WGS) entry which is preliminary data.</text>
</comment>
<feature type="domain" description="C2H2-type" evidence="2">
    <location>
        <begin position="77"/>
        <end position="97"/>
    </location>
</feature>
<feature type="region of interest" description="Disordered" evidence="1">
    <location>
        <begin position="115"/>
        <end position="149"/>
    </location>
</feature>
<evidence type="ECO:0000259" key="2">
    <source>
        <dbReference type="PROSITE" id="PS00028"/>
    </source>
</evidence>
<evidence type="ECO:0000313" key="4">
    <source>
        <dbReference type="Proteomes" id="UP001596103"/>
    </source>
</evidence>
<dbReference type="Proteomes" id="UP001596103">
    <property type="component" value="Unassembled WGS sequence"/>
</dbReference>
<proteinExistence type="predicted"/>
<keyword evidence="4" id="KW-1185">Reference proteome</keyword>
<sequence length="149" mass="17145">MKVLITEYLRIDLDTEQWECRHCGRVHGPARENYKKFMLIHARNPQEVHRPLLNPELYPAYNFSPDPKVCAIYEYYCPDCATMIEAEYTVPGHMPLHDIEYDIDALKVQWSTREEITEGGTGPDNKRPANCSTHGHHHGHSHAQHGGQA</sequence>
<accession>A0ABW0JDH5</accession>
<dbReference type="InterPro" id="IPR016750">
    <property type="entry name" value="Aceto_COase_bsu/gsu"/>
</dbReference>
<dbReference type="PROSITE" id="PS00028">
    <property type="entry name" value="ZINC_FINGER_C2H2_1"/>
    <property type="match status" value="1"/>
</dbReference>
<dbReference type="InterPro" id="IPR013087">
    <property type="entry name" value="Znf_C2H2_type"/>
</dbReference>
<reference evidence="4" key="1">
    <citation type="journal article" date="2019" name="Int. J. Syst. Evol. Microbiol.">
        <title>The Global Catalogue of Microorganisms (GCM) 10K type strain sequencing project: providing services to taxonomists for standard genome sequencing and annotation.</title>
        <authorList>
            <consortium name="The Broad Institute Genomics Platform"/>
            <consortium name="The Broad Institute Genome Sequencing Center for Infectious Disease"/>
            <person name="Wu L."/>
            <person name="Ma J."/>
        </authorList>
    </citation>
    <scope>NUCLEOTIDE SEQUENCE [LARGE SCALE GENOMIC DNA]</scope>
    <source>
        <strain evidence="4">CCUG 56042</strain>
    </source>
</reference>
<dbReference type="RefSeq" id="WP_377713717.1">
    <property type="nucleotide sequence ID" value="NZ_JBHSMP010000025.1"/>
</dbReference>